<accession>A0A2S1LQ76</accession>
<gene>
    <name evidence="2" type="ORF">FK004_12070</name>
</gene>
<protein>
    <recommendedName>
        <fullName evidence="1">Peptidase C1A papain C-terminal domain-containing protein</fullName>
    </recommendedName>
</protein>
<dbReference type="EMBL" id="CP020919">
    <property type="protein sequence ID" value="AWG25905.1"/>
    <property type="molecule type" value="Genomic_DNA"/>
</dbReference>
<dbReference type="RefSeq" id="WP_108737454.1">
    <property type="nucleotide sequence ID" value="NZ_CP020919.1"/>
</dbReference>
<dbReference type="KEGG" id="fki:FK004_12070"/>
<dbReference type="Pfam" id="PF00112">
    <property type="entry name" value="Peptidase_C1"/>
    <property type="match status" value="1"/>
</dbReference>
<dbReference type="InterPro" id="IPR038765">
    <property type="entry name" value="Papain-like_cys_pep_sf"/>
</dbReference>
<organism evidence="2 3">
    <name type="scientific">Flavobacterium kingsejongi</name>
    <dbReference type="NCBI Taxonomy" id="1678728"/>
    <lineage>
        <taxon>Bacteria</taxon>
        <taxon>Pseudomonadati</taxon>
        <taxon>Bacteroidota</taxon>
        <taxon>Flavobacteriia</taxon>
        <taxon>Flavobacteriales</taxon>
        <taxon>Flavobacteriaceae</taxon>
        <taxon>Flavobacterium</taxon>
    </lineage>
</organism>
<keyword evidence="3" id="KW-1185">Reference proteome</keyword>
<dbReference type="GO" id="GO:0006508">
    <property type="term" value="P:proteolysis"/>
    <property type="evidence" value="ECO:0007669"/>
    <property type="project" value="InterPro"/>
</dbReference>
<dbReference type="OrthoDB" id="3648721at2"/>
<feature type="domain" description="Peptidase C1A papain C-terminal" evidence="1">
    <location>
        <begin position="40"/>
        <end position="250"/>
    </location>
</feature>
<evidence type="ECO:0000313" key="2">
    <source>
        <dbReference type="EMBL" id="AWG25905.1"/>
    </source>
</evidence>
<name>A0A2S1LQ76_9FLAO</name>
<dbReference type="InterPro" id="IPR000668">
    <property type="entry name" value="Peptidase_C1A_C"/>
</dbReference>
<dbReference type="Gene3D" id="3.90.70.10">
    <property type="entry name" value="Cysteine proteinases"/>
    <property type="match status" value="1"/>
</dbReference>
<dbReference type="CDD" id="cd02619">
    <property type="entry name" value="Peptidase_C1"/>
    <property type="match status" value="1"/>
</dbReference>
<dbReference type="Proteomes" id="UP000244677">
    <property type="component" value="Chromosome"/>
</dbReference>
<dbReference type="AlphaFoldDB" id="A0A2S1LQ76"/>
<reference evidence="2 3" key="1">
    <citation type="submission" date="2017-04" db="EMBL/GenBank/DDBJ databases">
        <title>Complete genome sequence of Flavobacterium kingsejong AJ004.</title>
        <authorList>
            <person name="Lee P.C."/>
        </authorList>
    </citation>
    <scope>NUCLEOTIDE SEQUENCE [LARGE SCALE GENOMIC DNA]</scope>
    <source>
        <strain evidence="2 3">AJ004</strain>
    </source>
</reference>
<dbReference type="GO" id="GO:0008234">
    <property type="term" value="F:cysteine-type peptidase activity"/>
    <property type="evidence" value="ECO:0007669"/>
    <property type="project" value="InterPro"/>
</dbReference>
<sequence>MPAGGRITDRILNCVPSFDKENDWTLDKAIAEGLVNMNFPHTFDLREDWWEIGDQLDTSACVGWASTHGLLRWHLVKQNKIAKEDQLSSWLTWMAAKETDDDAATTSADIHTGVCLKAALDVLRKYGAVHLKDFPLDTEEFNVKFKTPEFSDLASQMKIKGYYRVINNDDCNVDYLRMWISSQGPVIAMVDTDNQWRSWPAENRFDVYDKETVRGAHAIAIVGYTNDHFIIRNSWGTQFCDNGYVYCSNEYVTQAFCEAYGILI</sequence>
<dbReference type="SUPFAM" id="SSF54001">
    <property type="entry name" value="Cysteine proteinases"/>
    <property type="match status" value="1"/>
</dbReference>
<evidence type="ECO:0000313" key="3">
    <source>
        <dbReference type="Proteomes" id="UP000244677"/>
    </source>
</evidence>
<evidence type="ECO:0000259" key="1">
    <source>
        <dbReference type="Pfam" id="PF00112"/>
    </source>
</evidence>
<proteinExistence type="predicted"/>